<dbReference type="SUPFAM" id="SSF56176">
    <property type="entry name" value="FAD-binding/transporter-associated domain-like"/>
    <property type="match status" value="1"/>
</dbReference>
<sequence>MDYVRVSSVEAAMEWIGKGATPLAGGTIIVPEMTLRANAPEALVDISDIADLRAFHCTQDFAELGAMVSVDWIARAPDTNTYLPGLSAAASHLGTPQVRRSATLGGSLSAGLAGAGSPGEFASAFDLATTLLACGAEVVLESAQGSERRAMDELFATGLPEASLIRKVEIRMPPGYRSAYRKFAWRKSAGKTIVNIAVSLVLENGRARQPRIAVGGNTFAIRRLTAVEALLDQEVLTDALIVKAANTAIEENGGASVETDISSYKRSLIRAGLSDVLEKASFA</sequence>
<dbReference type="InterPro" id="IPR016167">
    <property type="entry name" value="FAD-bd_PCMH_sub1"/>
</dbReference>
<dbReference type="PANTHER" id="PTHR42659:SF2">
    <property type="entry name" value="XANTHINE DEHYDROGENASE SUBUNIT C-RELATED"/>
    <property type="match status" value="1"/>
</dbReference>
<gene>
    <name evidence="5" type="ORF">So717_03900</name>
</gene>
<protein>
    <recommendedName>
        <fullName evidence="4">FAD-binding PCMH-type domain-containing protein</fullName>
    </recommendedName>
</protein>
<keyword evidence="1" id="KW-0285">Flavoprotein</keyword>
<dbReference type="InterPro" id="IPR036318">
    <property type="entry name" value="FAD-bd_PCMH-like_sf"/>
</dbReference>
<dbReference type="Gene3D" id="3.30.43.10">
    <property type="entry name" value="Uridine Diphospho-n-acetylenolpyruvylglucosamine Reductase, domain 2"/>
    <property type="match status" value="1"/>
</dbReference>
<organism evidence="5 6">
    <name type="scientific">Roseobacter cerasinus</name>
    <dbReference type="NCBI Taxonomy" id="2602289"/>
    <lineage>
        <taxon>Bacteria</taxon>
        <taxon>Pseudomonadati</taxon>
        <taxon>Pseudomonadota</taxon>
        <taxon>Alphaproteobacteria</taxon>
        <taxon>Rhodobacterales</taxon>
        <taxon>Roseobacteraceae</taxon>
        <taxon>Roseobacter</taxon>
    </lineage>
</organism>
<dbReference type="InterPro" id="IPR016169">
    <property type="entry name" value="FAD-bd_PCMH_sub2"/>
</dbReference>
<evidence type="ECO:0000313" key="6">
    <source>
        <dbReference type="Proteomes" id="UP000436522"/>
    </source>
</evidence>
<evidence type="ECO:0000256" key="1">
    <source>
        <dbReference type="ARBA" id="ARBA00022630"/>
    </source>
</evidence>
<feature type="domain" description="FAD-binding PCMH-type" evidence="4">
    <location>
        <begin position="1"/>
        <end position="175"/>
    </location>
</feature>
<dbReference type="EMBL" id="BLIV01000001">
    <property type="protein sequence ID" value="GFE48637.1"/>
    <property type="molecule type" value="Genomic_DNA"/>
</dbReference>
<dbReference type="InterPro" id="IPR036683">
    <property type="entry name" value="CO_DH_flav_C_dom_sf"/>
</dbReference>
<proteinExistence type="predicted"/>
<evidence type="ECO:0000256" key="3">
    <source>
        <dbReference type="ARBA" id="ARBA00023002"/>
    </source>
</evidence>
<keyword evidence="6" id="KW-1185">Reference proteome</keyword>
<accession>A0A640VLK4</accession>
<evidence type="ECO:0000259" key="4">
    <source>
        <dbReference type="PROSITE" id="PS51387"/>
    </source>
</evidence>
<evidence type="ECO:0000256" key="2">
    <source>
        <dbReference type="ARBA" id="ARBA00022827"/>
    </source>
</evidence>
<name>A0A640VLK4_9RHOB</name>
<dbReference type="PANTHER" id="PTHR42659">
    <property type="entry name" value="XANTHINE DEHYDROGENASE SUBUNIT C-RELATED"/>
    <property type="match status" value="1"/>
</dbReference>
<dbReference type="Pfam" id="PF00941">
    <property type="entry name" value="FAD_binding_5"/>
    <property type="match status" value="1"/>
</dbReference>
<dbReference type="Pfam" id="PF03450">
    <property type="entry name" value="CO_deh_flav_C"/>
    <property type="match status" value="1"/>
</dbReference>
<dbReference type="InterPro" id="IPR002346">
    <property type="entry name" value="Mopterin_DH_FAD-bd"/>
</dbReference>
<dbReference type="SUPFAM" id="SSF55447">
    <property type="entry name" value="CO dehydrogenase flavoprotein C-terminal domain-like"/>
    <property type="match status" value="1"/>
</dbReference>
<reference evidence="5 6" key="1">
    <citation type="submission" date="2019-12" db="EMBL/GenBank/DDBJ databases">
        <title>Roseobacter cerasinus sp. nov., isolated from seawater around aquaculture.</title>
        <authorList>
            <person name="Muramatsu S."/>
            <person name="Takabe Y."/>
            <person name="Mori K."/>
            <person name="Takaichi S."/>
            <person name="Hanada S."/>
        </authorList>
    </citation>
    <scope>NUCLEOTIDE SEQUENCE [LARGE SCALE GENOMIC DNA]</scope>
    <source>
        <strain evidence="5 6">AI77</strain>
    </source>
</reference>
<dbReference type="Gene3D" id="3.30.390.50">
    <property type="entry name" value="CO dehydrogenase flavoprotein, C-terminal domain"/>
    <property type="match status" value="1"/>
</dbReference>
<dbReference type="Proteomes" id="UP000436522">
    <property type="component" value="Unassembled WGS sequence"/>
</dbReference>
<dbReference type="GO" id="GO:0016491">
    <property type="term" value="F:oxidoreductase activity"/>
    <property type="evidence" value="ECO:0007669"/>
    <property type="project" value="UniProtKB-KW"/>
</dbReference>
<dbReference type="PROSITE" id="PS51387">
    <property type="entry name" value="FAD_PCMH"/>
    <property type="match status" value="1"/>
</dbReference>
<dbReference type="InterPro" id="IPR005107">
    <property type="entry name" value="CO_DH_flav_C"/>
</dbReference>
<dbReference type="GO" id="GO:0071949">
    <property type="term" value="F:FAD binding"/>
    <property type="evidence" value="ECO:0007669"/>
    <property type="project" value="InterPro"/>
</dbReference>
<comment type="caution">
    <text evidence="5">The sequence shown here is derived from an EMBL/GenBank/DDBJ whole genome shotgun (WGS) entry which is preliminary data.</text>
</comment>
<keyword evidence="2" id="KW-0274">FAD</keyword>
<dbReference type="RefSeq" id="WP_159974519.1">
    <property type="nucleotide sequence ID" value="NZ_BLIV01000001.1"/>
</dbReference>
<dbReference type="InterPro" id="IPR016166">
    <property type="entry name" value="FAD-bd_PCMH"/>
</dbReference>
<dbReference type="SMART" id="SM01092">
    <property type="entry name" value="CO_deh_flav_C"/>
    <property type="match status" value="1"/>
</dbReference>
<dbReference type="AlphaFoldDB" id="A0A640VLK4"/>
<dbReference type="Gene3D" id="3.30.465.10">
    <property type="match status" value="1"/>
</dbReference>
<dbReference type="OrthoDB" id="9814706at2"/>
<dbReference type="InterPro" id="IPR051312">
    <property type="entry name" value="Diverse_Substr_Oxidored"/>
</dbReference>
<keyword evidence="3" id="KW-0560">Oxidoreductase</keyword>
<evidence type="ECO:0000313" key="5">
    <source>
        <dbReference type="EMBL" id="GFE48637.1"/>
    </source>
</evidence>